<name>A0A5P1F3X8_ASPOF</name>
<evidence type="ECO:0000256" key="1">
    <source>
        <dbReference type="ARBA" id="ARBA00004496"/>
    </source>
</evidence>
<dbReference type="Gramene" id="ONK73065">
    <property type="protein sequence ID" value="ONK73065"/>
    <property type="gene ID" value="A4U43_C04F26780"/>
</dbReference>
<feature type="region of interest" description="Disordered" evidence="16">
    <location>
        <begin position="543"/>
        <end position="580"/>
    </location>
</feature>
<dbReference type="PROSITE" id="PS00028">
    <property type="entry name" value="ZINC_FINGER_C2H2_1"/>
    <property type="match status" value="1"/>
</dbReference>
<dbReference type="PROSITE" id="PS50088">
    <property type="entry name" value="ANK_REPEAT"/>
    <property type="match status" value="1"/>
</dbReference>
<gene>
    <name evidence="18" type="ORF">A4U43_C04F26780</name>
</gene>
<organism evidence="18 19">
    <name type="scientific">Asparagus officinalis</name>
    <name type="common">Garden asparagus</name>
    <dbReference type="NCBI Taxonomy" id="4686"/>
    <lineage>
        <taxon>Eukaryota</taxon>
        <taxon>Viridiplantae</taxon>
        <taxon>Streptophyta</taxon>
        <taxon>Embryophyta</taxon>
        <taxon>Tracheophyta</taxon>
        <taxon>Spermatophyta</taxon>
        <taxon>Magnoliopsida</taxon>
        <taxon>Liliopsida</taxon>
        <taxon>Asparagales</taxon>
        <taxon>Asparagaceae</taxon>
        <taxon>Asparagoideae</taxon>
        <taxon>Asparagus</taxon>
    </lineage>
</organism>
<sequence>MAATGERNRAATNPTSRSLFDLPPDFFDSCRLLSSSILPTSSSSSDLDLGLGSPSDGGSKAAIFDKEEEEINGFGIDEKEAVPRWTCNTCKSEFDSLHDQRIHFKSDVHRLNVKLSLAGKETIKEEDFEVESVSLFEDFDVSSISGSEDEFEKGVIPNLGISGKGKEGDKQKLYLHLHSGEIISIHRSIILDESEGLLLENGKSGNIANAGSSAYAEEAELISRLKLLVREPRDKTHLRIILLMSGGHFAGCVFDGHSVVAHKTFHRYVVRAKAGKIQSAKDATGKTANSAGSSLRRHNEAALKKEIQELLVTWKPYIDSASCIFVYAPAKNRQMFFDLEKPHFTLHSHPVRNVPVTVHRPTLKEAKRVYNHLTRVAYENESKSNLEEVLASFAHKKENSNRQMIENHLKESLVINESLAGPAVECSPSEGENIGSSLCESETTPLHEAAKSGDAQGTLDLLEQGLDPCIRDAHGRTPYMLATEKEVRNTFRRYMASNLDKWDWHVANVPSALTKEMEESQAAKQAEKDAKRKAKAKELKKLRKAKEKAKAQAAEAQNVSLHSPNDQGSALQGKGSVPVASTKKEPYFRGRLIISKEEEQKRTLAEEREKRAAAAERRIAALNANRTNATVAAPSNSGSKGCSNDVACSCCNASLAGKIPFHRYNYKYCSTTCMHVQQGSLLEDG</sequence>
<comment type="subcellular location">
    <subcellularLocation>
        <location evidence="1">Cytoplasm</location>
    </subcellularLocation>
</comment>
<feature type="active site" evidence="14">
    <location>
        <position position="278"/>
    </location>
</feature>
<protein>
    <recommendedName>
        <fullName evidence="17">VLRF1 domain-containing protein</fullName>
    </recommendedName>
</protein>
<keyword evidence="11 13" id="KW-0040">ANK repeat</keyword>
<dbReference type="InterPro" id="IPR047139">
    <property type="entry name" value="ANKZ1/VMS1"/>
</dbReference>
<dbReference type="GO" id="GO:0036503">
    <property type="term" value="P:ERAD pathway"/>
    <property type="evidence" value="ECO:0007669"/>
    <property type="project" value="TreeGrafter"/>
</dbReference>
<keyword evidence="7 14" id="KW-0255">Endonuclease</keyword>
<keyword evidence="9 14" id="KW-0378">Hydrolase</keyword>
<dbReference type="InterPro" id="IPR013087">
    <property type="entry name" value="Znf_C2H2_type"/>
</dbReference>
<evidence type="ECO:0000313" key="19">
    <source>
        <dbReference type="Proteomes" id="UP000243459"/>
    </source>
</evidence>
<dbReference type="OMA" id="GPHIFMC"/>
<keyword evidence="12 15" id="KW-0175">Coiled coil</keyword>
<evidence type="ECO:0000256" key="6">
    <source>
        <dbReference type="ARBA" id="ARBA00022737"/>
    </source>
</evidence>
<dbReference type="Pfam" id="PF18716">
    <property type="entry name" value="VATC"/>
    <property type="match status" value="1"/>
</dbReference>
<feature type="repeat" description="ANK" evidence="13">
    <location>
        <begin position="441"/>
        <end position="473"/>
    </location>
</feature>
<evidence type="ECO:0000256" key="7">
    <source>
        <dbReference type="ARBA" id="ARBA00022759"/>
    </source>
</evidence>
<dbReference type="AlphaFoldDB" id="A0A5P1F3X8"/>
<evidence type="ECO:0000256" key="4">
    <source>
        <dbReference type="ARBA" id="ARBA00022722"/>
    </source>
</evidence>
<evidence type="ECO:0000256" key="12">
    <source>
        <dbReference type="ARBA" id="ARBA00023054"/>
    </source>
</evidence>
<evidence type="ECO:0000256" key="11">
    <source>
        <dbReference type="ARBA" id="ARBA00023043"/>
    </source>
</evidence>
<comment type="similarity">
    <text evidence="2 14">Belongs to the ANKZF1/VMS1 family.</text>
</comment>
<feature type="compositionally biased region" description="Polar residues" evidence="16">
    <location>
        <begin position="558"/>
        <end position="570"/>
    </location>
</feature>
<evidence type="ECO:0000256" key="15">
    <source>
        <dbReference type="SAM" id="Coils"/>
    </source>
</evidence>
<evidence type="ECO:0000256" key="9">
    <source>
        <dbReference type="ARBA" id="ARBA00022801"/>
    </source>
</evidence>
<dbReference type="Proteomes" id="UP000243459">
    <property type="component" value="Chromosome 4"/>
</dbReference>
<dbReference type="GO" id="GO:0005737">
    <property type="term" value="C:cytoplasm"/>
    <property type="evidence" value="ECO:0007669"/>
    <property type="project" value="UniProtKB-SubCell"/>
</dbReference>
<reference evidence="19" key="1">
    <citation type="journal article" date="2017" name="Nat. Commun.">
        <title>The asparagus genome sheds light on the origin and evolution of a young Y chromosome.</title>
        <authorList>
            <person name="Harkess A."/>
            <person name="Zhou J."/>
            <person name="Xu C."/>
            <person name="Bowers J.E."/>
            <person name="Van der Hulst R."/>
            <person name="Ayyampalayam S."/>
            <person name="Mercati F."/>
            <person name="Riccardi P."/>
            <person name="McKain M.R."/>
            <person name="Kakrana A."/>
            <person name="Tang H."/>
            <person name="Ray J."/>
            <person name="Groenendijk J."/>
            <person name="Arikit S."/>
            <person name="Mathioni S.M."/>
            <person name="Nakano M."/>
            <person name="Shan H."/>
            <person name="Telgmann-Rauber A."/>
            <person name="Kanno A."/>
            <person name="Yue Z."/>
            <person name="Chen H."/>
            <person name="Li W."/>
            <person name="Chen Y."/>
            <person name="Xu X."/>
            <person name="Zhang Y."/>
            <person name="Luo S."/>
            <person name="Chen H."/>
            <person name="Gao J."/>
            <person name="Mao Z."/>
            <person name="Pires J.C."/>
            <person name="Luo M."/>
            <person name="Kudrna D."/>
            <person name="Wing R.A."/>
            <person name="Meyers B.C."/>
            <person name="Yi K."/>
            <person name="Kong H."/>
            <person name="Lavrijsen P."/>
            <person name="Sunseri F."/>
            <person name="Falavigna A."/>
            <person name="Ye Y."/>
            <person name="Leebens-Mack J.H."/>
            <person name="Chen G."/>
        </authorList>
    </citation>
    <scope>NUCLEOTIDE SEQUENCE [LARGE SCALE GENOMIC DNA]</scope>
    <source>
        <strain evidence="19">cv. DH0086</strain>
    </source>
</reference>
<keyword evidence="6" id="KW-0677">Repeat</keyword>
<evidence type="ECO:0000256" key="8">
    <source>
        <dbReference type="ARBA" id="ARBA00022771"/>
    </source>
</evidence>
<dbReference type="PANTHER" id="PTHR16036">
    <property type="entry name" value="ANKYRIN REPEAT AND ZINC FINGER DOMAIN-CONTAINING PROTEIN 1"/>
    <property type="match status" value="1"/>
</dbReference>
<evidence type="ECO:0000256" key="10">
    <source>
        <dbReference type="ARBA" id="ARBA00022833"/>
    </source>
</evidence>
<accession>A0A5P1F3X8</accession>
<evidence type="ECO:0000313" key="18">
    <source>
        <dbReference type="EMBL" id="ONK73065.1"/>
    </source>
</evidence>
<dbReference type="InterPro" id="IPR036770">
    <property type="entry name" value="Ankyrin_rpt-contain_sf"/>
</dbReference>
<dbReference type="InterPro" id="IPR041175">
    <property type="entry name" value="VLRF1/Vms1"/>
</dbReference>
<keyword evidence="4 14" id="KW-0540">Nuclease</keyword>
<dbReference type="PANTHER" id="PTHR16036:SF2">
    <property type="entry name" value="TRNA ENDONUCLEASE ANKZF1"/>
    <property type="match status" value="1"/>
</dbReference>
<keyword evidence="5" id="KW-0479">Metal-binding</keyword>
<dbReference type="GO" id="GO:0008270">
    <property type="term" value="F:zinc ion binding"/>
    <property type="evidence" value="ECO:0007669"/>
    <property type="project" value="UniProtKB-KW"/>
</dbReference>
<feature type="domain" description="VLRF1" evidence="17">
    <location>
        <begin position="235"/>
        <end position="376"/>
    </location>
</feature>
<dbReference type="GO" id="GO:0016787">
    <property type="term" value="F:hydrolase activity"/>
    <property type="evidence" value="ECO:0007669"/>
    <property type="project" value="UniProtKB-KW"/>
</dbReference>
<dbReference type="InterPro" id="IPR041540">
    <property type="entry name" value="VATC"/>
</dbReference>
<dbReference type="EMBL" id="CM007384">
    <property type="protein sequence ID" value="ONK73065.1"/>
    <property type="molecule type" value="Genomic_DNA"/>
</dbReference>
<evidence type="ECO:0000256" key="14">
    <source>
        <dbReference type="PROSITE-ProRule" id="PRU01389"/>
    </source>
</evidence>
<dbReference type="Pfam" id="PF18826">
    <property type="entry name" value="bVLRF1"/>
    <property type="match status" value="1"/>
</dbReference>
<evidence type="ECO:0000256" key="2">
    <source>
        <dbReference type="ARBA" id="ARBA00009262"/>
    </source>
</evidence>
<keyword evidence="19" id="KW-1185">Reference proteome</keyword>
<evidence type="ECO:0000256" key="16">
    <source>
        <dbReference type="SAM" id="MobiDB-lite"/>
    </source>
</evidence>
<dbReference type="GO" id="GO:0004519">
    <property type="term" value="F:endonuclease activity"/>
    <property type="evidence" value="ECO:0007669"/>
    <property type="project" value="UniProtKB-KW"/>
</dbReference>
<dbReference type="Gene3D" id="1.25.40.20">
    <property type="entry name" value="Ankyrin repeat-containing domain"/>
    <property type="match status" value="1"/>
</dbReference>
<keyword evidence="10" id="KW-0862">Zinc</keyword>
<comment type="domain">
    <text evidence="14">The VLRF1 domain mediates binding to the 60S ribosomal subunit.</text>
</comment>
<dbReference type="PROSITE" id="PS52044">
    <property type="entry name" value="VLRF1"/>
    <property type="match status" value="1"/>
</dbReference>
<feature type="coiled-coil region" evidence="15">
    <location>
        <begin position="597"/>
        <end position="632"/>
    </location>
</feature>
<dbReference type="InterPro" id="IPR002110">
    <property type="entry name" value="Ankyrin_rpt"/>
</dbReference>
<evidence type="ECO:0000256" key="5">
    <source>
        <dbReference type="ARBA" id="ARBA00022723"/>
    </source>
</evidence>
<evidence type="ECO:0000256" key="13">
    <source>
        <dbReference type="PROSITE-ProRule" id="PRU00023"/>
    </source>
</evidence>
<evidence type="ECO:0000259" key="17">
    <source>
        <dbReference type="PROSITE" id="PS52044"/>
    </source>
</evidence>
<keyword evidence="8" id="KW-0863">Zinc-finger</keyword>
<evidence type="ECO:0000256" key="3">
    <source>
        <dbReference type="ARBA" id="ARBA00022490"/>
    </source>
</evidence>
<dbReference type="SUPFAM" id="SSF48403">
    <property type="entry name" value="Ankyrin repeat"/>
    <property type="match status" value="1"/>
</dbReference>
<proteinExistence type="inferred from homology"/>
<dbReference type="OrthoDB" id="429841at2759"/>
<keyword evidence="3 14" id="KW-0963">Cytoplasm</keyword>